<dbReference type="Pfam" id="PF04993">
    <property type="entry name" value="TfoX_N"/>
    <property type="match status" value="1"/>
</dbReference>
<keyword evidence="4" id="KW-1185">Reference proteome</keyword>
<evidence type="ECO:0000256" key="1">
    <source>
        <dbReference type="SAM" id="MobiDB-lite"/>
    </source>
</evidence>
<proteinExistence type="predicted"/>
<evidence type="ECO:0000259" key="2">
    <source>
        <dbReference type="Pfam" id="PF04993"/>
    </source>
</evidence>
<organism evidence="3 4">
    <name type="scientific">Sphingomonas alpina</name>
    <dbReference type="NCBI Taxonomy" id="653931"/>
    <lineage>
        <taxon>Bacteria</taxon>
        <taxon>Pseudomonadati</taxon>
        <taxon>Pseudomonadota</taxon>
        <taxon>Alphaproteobacteria</taxon>
        <taxon>Sphingomonadales</taxon>
        <taxon>Sphingomonadaceae</taxon>
        <taxon>Sphingomonas</taxon>
    </lineage>
</organism>
<dbReference type="KEGG" id="spap:H3Z74_18835"/>
<accession>A0A7H0LGF5</accession>
<dbReference type="Gene3D" id="3.30.1460.30">
    <property type="entry name" value="YgaC/TfoX-N like chaperone"/>
    <property type="match status" value="1"/>
</dbReference>
<dbReference type="EMBL" id="CP061038">
    <property type="protein sequence ID" value="QNQ08758.1"/>
    <property type="molecule type" value="Genomic_DNA"/>
</dbReference>
<dbReference type="Proteomes" id="UP000516148">
    <property type="component" value="Chromosome"/>
</dbReference>
<name>A0A7H0LGF5_9SPHN</name>
<dbReference type="InterPro" id="IPR007076">
    <property type="entry name" value="TfoX_N"/>
</dbReference>
<evidence type="ECO:0000313" key="3">
    <source>
        <dbReference type="EMBL" id="QNQ08758.1"/>
    </source>
</evidence>
<dbReference type="RefSeq" id="WP_187761085.1">
    <property type="nucleotide sequence ID" value="NZ_CP061038.1"/>
</dbReference>
<feature type="domain" description="TfoX N-terminal" evidence="2">
    <location>
        <begin position="13"/>
        <end position="104"/>
    </location>
</feature>
<gene>
    <name evidence="3" type="ORF">H3Z74_18835</name>
</gene>
<feature type="region of interest" description="Disordered" evidence="1">
    <location>
        <begin position="109"/>
        <end position="129"/>
    </location>
</feature>
<protein>
    <submittedName>
        <fullName evidence="3">TfoX/Sxy family protein</fullName>
    </submittedName>
</protein>
<dbReference type="AlphaFoldDB" id="A0A7H0LGF5"/>
<sequence>MALDTGLVDWVTEAMAPVGTVTMRRMMGGATLYLDGIVFAIVGREALWFKADAESDAAWDAAGCARFTVEMNGELKSMNYRRAPDDVYDDADALREWGGLAVAAGLRAPPKKAKAKKSGVKKAGARTTR</sequence>
<reference evidence="3 4" key="1">
    <citation type="submission" date="2020-09" db="EMBL/GenBank/DDBJ databases">
        <title>Sphingomonas sp., a new species isolated from pork steak.</title>
        <authorList>
            <person name="Heidler von Heilborn D."/>
        </authorList>
    </citation>
    <scope>NUCLEOTIDE SEQUENCE [LARGE SCALE GENOMIC DNA]</scope>
    <source>
        <strain evidence="4">S8-3T</strain>
    </source>
</reference>
<dbReference type="SUPFAM" id="SSF159894">
    <property type="entry name" value="YgaC/TfoX-N like"/>
    <property type="match status" value="1"/>
</dbReference>
<evidence type="ECO:0000313" key="4">
    <source>
        <dbReference type="Proteomes" id="UP000516148"/>
    </source>
</evidence>